<dbReference type="RefSeq" id="WP_204915143.1">
    <property type="nucleotide sequence ID" value="NZ_JAFEUP010000001.1"/>
</dbReference>
<evidence type="ECO:0000256" key="5">
    <source>
        <dbReference type="ARBA" id="ARBA00022833"/>
    </source>
</evidence>
<proteinExistence type="inferred from homology"/>
<keyword evidence="8" id="KW-1185">Reference proteome</keyword>
<evidence type="ECO:0000313" key="7">
    <source>
        <dbReference type="EMBL" id="MBM7060060.1"/>
    </source>
</evidence>
<dbReference type="PANTHER" id="PTHR42978:SF2">
    <property type="entry name" value="102 KBASES UNSTABLE REGION: FROM 1 TO 119443"/>
    <property type="match status" value="1"/>
</dbReference>
<evidence type="ECO:0000313" key="8">
    <source>
        <dbReference type="Proteomes" id="UP000717995"/>
    </source>
</evidence>
<reference evidence="7 8" key="1">
    <citation type="submission" date="2021-02" db="EMBL/GenBank/DDBJ databases">
        <authorList>
            <person name="Lee D.-H."/>
        </authorList>
    </citation>
    <scope>NUCLEOTIDE SEQUENCE [LARGE SCALE GENOMIC DNA]</scope>
    <source>
        <strain evidence="7 8">UL073</strain>
    </source>
</reference>
<dbReference type="CDD" id="cd07729">
    <property type="entry name" value="AHL_lactonase_MBL-fold"/>
    <property type="match status" value="1"/>
</dbReference>
<comment type="cofactor">
    <cofactor evidence="1">
        <name>Zn(2+)</name>
        <dbReference type="ChEBI" id="CHEBI:29105"/>
    </cofactor>
</comment>
<dbReference type="Pfam" id="PF00753">
    <property type="entry name" value="Lactamase_B"/>
    <property type="match status" value="1"/>
</dbReference>
<evidence type="ECO:0000256" key="2">
    <source>
        <dbReference type="ARBA" id="ARBA00007749"/>
    </source>
</evidence>
<organism evidence="7 8">
    <name type="scientific">Zestomonas insulae</name>
    <dbReference type="NCBI Taxonomy" id="2809017"/>
    <lineage>
        <taxon>Bacteria</taxon>
        <taxon>Pseudomonadati</taxon>
        <taxon>Pseudomonadota</taxon>
        <taxon>Gammaproteobacteria</taxon>
        <taxon>Pseudomonadales</taxon>
        <taxon>Pseudomonadaceae</taxon>
        <taxon>Zestomonas</taxon>
    </lineage>
</organism>
<evidence type="ECO:0000256" key="3">
    <source>
        <dbReference type="ARBA" id="ARBA00022723"/>
    </source>
</evidence>
<comment type="caution">
    <text evidence="7">The sequence shown here is derived from an EMBL/GenBank/DDBJ whole genome shotgun (WGS) entry which is preliminary data.</text>
</comment>
<dbReference type="Gene3D" id="3.60.15.10">
    <property type="entry name" value="Ribonuclease Z/Hydroxyacylglutathione hydrolase-like"/>
    <property type="match status" value="1"/>
</dbReference>
<dbReference type="PANTHER" id="PTHR42978">
    <property type="entry name" value="QUORUM-QUENCHING LACTONASE YTNP-RELATED-RELATED"/>
    <property type="match status" value="1"/>
</dbReference>
<keyword evidence="4" id="KW-0378">Hydrolase</keyword>
<evidence type="ECO:0000259" key="6">
    <source>
        <dbReference type="SMART" id="SM00849"/>
    </source>
</evidence>
<keyword evidence="3" id="KW-0479">Metal-binding</keyword>
<keyword evidence="5" id="KW-0862">Zinc</keyword>
<dbReference type="Proteomes" id="UP000717995">
    <property type="component" value="Unassembled WGS sequence"/>
</dbReference>
<protein>
    <submittedName>
        <fullName evidence="7">N-acyl homoserine lactonase family protein</fullName>
    </submittedName>
</protein>
<dbReference type="SUPFAM" id="SSF56281">
    <property type="entry name" value="Metallo-hydrolase/oxidoreductase"/>
    <property type="match status" value="1"/>
</dbReference>
<dbReference type="InterPro" id="IPR036866">
    <property type="entry name" value="RibonucZ/Hydroxyglut_hydro"/>
</dbReference>
<accession>A0ABS2IBB0</accession>
<feature type="domain" description="Metallo-beta-lactamase" evidence="6">
    <location>
        <begin position="35"/>
        <end position="244"/>
    </location>
</feature>
<dbReference type="InterPro" id="IPR001279">
    <property type="entry name" value="Metallo-B-lactamas"/>
</dbReference>
<evidence type="ECO:0000256" key="1">
    <source>
        <dbReference type="ARBA" id="ARBA00001947"/>
    </source>
</evidence>
<gene>
    <name evidence="7" type="ORF">JQX08_05015</name>
</gene>
<dbReference type="InterPro" id="IPR051013">
    <property type="entry name" value="MBL_superfamily_lactonases"/>
</dbReference>
<dbReference type="SMART" id="SM00849">
    <property type="entry name" value="Lactamase_B"/>
    <property type="match status" value="1"/>
</dbReference>
<name>A0ABS2IBB0_9GAMM</name>
<sequence length="260" mass="29009">MTHALKLWPLLTGLHRYEKTVSTRDRGHGQFIEAPILAYLIETPNGRILYDVGCDYRKVADPQLNKQFFAPMQPLFDPPRMTEEQRVTRYLERLGLTPKDIDLVFVGHLHFDHVGGICDLPGCEVHIQADELAAARTGLDDGVFPDELAGAEHWRVHSGEYTVSSGVHAIATPGHTAGHMSLLIELPKGPPVILCGDAADLSENLSDEVAPGYCWEDNEALALASIRKLNKLAHDEGAELWPNHDLEFFHRQAPFPAWRD</sequence>
<comment type="similarity">
    <text evidence="2">Belongs to the metallo-beta-lactamase superfamily.</text>
</comment>
<dbReference type="EMBL" id="JAFEUP010000001">
    <property type="protein sequence ID" value="MBM7060060.1"/>
    <property type="molecule type" value="Genomic_DNA"/>
</dbReference>
<evidence type="ECO:0000256" key="4">
    <source>
        <dbReference type="ARBA" id="ARBA00022801"/>
    </source>
</evidence>